<feature type="region of interest" description="Disordered" evidence="1">
    <location>
        <begin position="196"/>
        <end position="245"/>
    </location>
</feature>
<feature type="compositionally biased region" description="Polar residues" evidence="1">
    <location>
        <begin position="42"/>
        <end position="64"/>
    </location>
</feature>
<dbReference type="HOGENOM" id="CLU_866135_0_0_1"/>
<reference evidence="2 3" key="1">
    <citation type="submission" date="2014-04" db="EMBL/GenBank/DDBJ databases">
        <title>Evolutionary Origins and Diversification of the Mycorrhizal Mutualists.</title>
        <authorList>
            <consortium name="DOE Joint Genome Institute"/>
            <consortium name="Mycorrhizal Genomics Consortium"/>
            <person name="Kohler A."/>
            <person name="Kuo A."/>
            <person name="Nagy L.G."/>
            <person name="Floudas D."/>
            <person name="Copeland A."/>
            <person name="Barry K.W."/>
            <person name="Cichocki N."/>
            <person name="Veneault-Fourrey C."/>
            <person name="LaButti K."/>
            <person name="Lindquist E.A."/>
            <person name="Lipzen A."/>
            <person name="Lundell T."/>
            <person name="Morin E."/>
            <person name="Murat C."/>
            <person name="Riley R."/>
            <person name="Ohm R."/>
            <person name="Sun H."/>
            <person name="Tunlid A."/>
            <person name="Henrissat B."/>
            <person name="Grigoriev I.V."/>
            <person name="Hibbett D.S."/>
            <person name="Martin F."/>
        </authorList>
    </citation>
    <scope>NUCLEOTIDE SEQUENCE [LARGE SCALE GENOMIC DNA]</scope>
    <source>
        <strain evidence="2 3">FD-317 M1</strain>
    </source>
</reference>
<name>A0A0D0C5C4_9AGAR</name>
<sequence>MSREMTHTVTAERSSINDIMQAAIKWEKGNGAYTYYAKTKASRNAQTSASTSNDNRNKNNLSSKQETHNINRRPRSPKRLQIVDQRRYTVKEHSVPRQEFMRPLRRPKTPDHAPGQGPRTQPYGVCWDCGKSGHYRGDPVCKAKGKSNERVFRMVDKDGNSQSVRLFKMSAEEYAADESYKLEPEIHQQDVWDRYDQSPQNDEAASEQGDQWGGSQYESDPIDDNYTGDEQLGMMRAHSPTPSDDGDIVVYPEQFGAMNTHSDSDSICSIHSLDELESMAASDDVETLEFQEFLHSMQPTDDGGFKAMKEPAKKHSPRTGN</sequence>
<feature type="compositionally biased region" description="Basic and acidic residues" evidence="1">
    <location>
        <begin position="303"/>
        <end position="313"/>
    </location>
</feature>
<feature type="region of interest" description="Disordered" evidence="1">
    <location>
        <begin position="297"/>
        <end position="321"/>
    </location>
</feature>
<evidence type="ECO:0000313" key="3">
    <source>
        <dbReference type="Proteomes" id="UP000053593"/>
    </source>
</evidence>
<dbReference type="EMBL" id="KN834951">
    <property type="protein sequence ID" value="KIK49943.1"/>
    <property type="molecule type" value="Genomic_DNA"/>
</dbReference>
<dbReference type="AlphaFoldDB" id="A0A0D0C5C4"/>
<proteinExistence type="predicted"/>
<dbReference type="OrthoDB" id="3060267at2759"/>
<evidence type="ECO:0000313" key="2">
    <source>
        <dbReference type="EMBL" id="KIK49943.1"/>
    </source>
</evidence>
<feature type="region of interest" description="Disordered" evidence="1">
    <location>
        <begin position="40"/>
        <end position="82"/>
    </location>
</feature>
<accession>A0A0D0C5C4</accession>
<organism evidence="2 3">
    <name type="scientific">Collybiopsis luxurians FD-317 M1</name>
    <dbReference type="NCBI Taxonomy" id="944289"/>
    <lineage>
        <taxon>Eukaryota</taxon>
        <taxon>Fungi</taxon>
        <taxon>Dikarya</taxon>
        <taxon>Basidiomycota</taxon>
        <taxon>Agaricomycotina</taxon>
        <taxon>Agaricomycetes</taxon>
        <taxon>Agaricomycetidae</taxon>
        <taxon>Agaricales</taxon>
        <taxon>Marasmiineae</taxon>
        <taxon>Omphalotaceae</taxon>
        <taxon>Collybiopsis</taxon>
        <taxon>Collybiopsis luxurians</taxon>
    </lineage>
</organism>
<feature type="region of interest" description="Disordered" evidence="1">
    <location>
        <begin position="102"/>
        <end position="121"/>
    </location>
</feature>
<keyword evidence="3" id="KW-1185">Reference proteome</keyword>
<protein>
    <submittedName>
        <fullName evidence="2">Uncharacterized protein</fullName>
    </submittedName>
</protein>
<evidence type="ECO:0000256" key="1">
    <source>
        <dbReference type="SAM" id="MobiDB-lite"/>
    </source>
</evidence>
<gene>
    <name evidence="2" type="ORF">GYMLUDRAFT_253411</name>
</gene>
<dbReference type="Proteomes" id="UP000053593">
    <property type="component" value="Unassembled WGS sequence"/>
</dbReference>